<feature type="domain" description="Solute-binding protein family 5" evidence="2">
    <location>
        <begin position="59"/>
        <end position="422"/>
    </location>
</feature>
<dbReference type="KEGG" id="ipc:IPA_07495"/>
<dbReference type="PANTHER" id="PTHR30290">
    <property type="entry name" value="PERIPLASMIC BINDING COMPONENT OF ABC TRANSPORTER"/>
    <property type="match status" value="1"/>
</dbReference>
<keyword evidence="4" id="KW-1185">Reference proteome</keyword>
<dbReference type="Gene3D" id="3.10.105.10">
    <property type="entry name" value="Dipeptide-binding Protein, Domain 3"/>
    <property type="match status" value="1"/>
</dbReference>
<dbReference type="InterPro" id="IPR000914">
    <property type="entry name" value="SBP_5_dom"/>
</dbReference>
<reference evidence="3" key="1">
    <citation type="submission" date="2013-11" db="EMBL/GenBank/DDBJ databases">
        <title>Comparative genomics of Ignicoccus.</title>
        <authorList>
            <person name="Podar M."/>
        </authorList>
    </citation>
    <scope>NUCLEOTIDE SEQUENCE</scope>
    <source>
        <strain evidence="3">DSM 13166</strain>
    </source>
</reference>
<gene>
    <name evidence="3" type="ORF">IPA_07495</name>
</gene>
<keyword evidence="1" id="KW-0732">Signal</keyword>
<evidence type="ECO:0000313" key="4">
    <source>
        <dbReference type="Proteomes" id="UP001063698"/>
    </source>
</evidence>
<accession>A0A977KBR3</accession>
<dbReference type="EMBL" id="CP006868">
    <property type="protein sequence ID" value="UXD22705.1"/>
    <property type="molecule type" value="Genomic_DNA"/>
</dbReference>
<dbReference type="PIRSF" id="PIRSF002741">
    <property type="entry name" value="MppA"/>
    <property type="match status" value="1"/>
</dbReference>
<dbReference type="GO" id="GO:0015833">
    <property type="term" value="P:peptide transport"/>
    <property type="evidence" value="ECO:0007669"/>
    <property type="project" value="TreeGrafter"/>
</dbReference>
<sequence length="509" mass="57946">MKVAQALLLISAIAFASTLRIGLGNWGLPSPFLFYPRGPGYVITSFVFDTLTWKNSTGIIPWLAQSWEQLNSTAWVFHLRKAYWSDGVPITAQDVVFTFNYLKEHHWTWRSLDSIAYVKALNSTTVLVVLKRPNPFFLDQIASTVFIIPKHIWEKVKDPYAFRSKEAFIGSGPYLFASYSPQLGYVFKANPLFWGPKPKFEKLLVVTSGIFNARAAVTALVNKEIDTVALMGKAWRLIKFAKMRIPNLEVQKGPMYWVLFLGFNLDKYPYNVTEFRRAIAYSLNLKELVLKAVGSLEAAIPGTPNYVPPYSYFYNPDVPKYPYNPTKAEEILNSLGIRDVNGDGCRELNGRTWRPLLVTTKNYLQEALIIRDMLKKVGICVEVKTLQSMKQLDQVVRRGAFDLEINGHGADGNDPTALSWFFKVFGTPWKDEEYYRIVKEITSSPTVKQAIEYAKKAQVVIAKKLPRIALYYPYEYVLTLPSANVKWFFTYGGIDGGIPLPYNKLALLR</sequence>
<dbReference type="Pfam" id="PF00496">
    <property type="entry name" value="SBP_bac_5"/>
    <property type="match status" value="1"/>
</dbReference>
<dbReference type="SUPFAM" id="SSF53850">
    <property type="entry name" value="Periplasmic binding protein-like II"/>
    <property type="match status" value="1"/>
</dbReference>
<evidence type="ECO:0000313" key="3">
    <source>
        <dbReference type="EMBL" id="UXD22705.1"/>
    </source>
</evidence>
<organism evidence="3 4">
    <name type="scientific">Ignicoccus pacificus DSM 13166</name>
    <dbReference type="NCBI Taxonomy" id="940294"/>
    <lineage>
        <taxon>Archaea</taxon>
        <taxon>Thermoproteota</taxon>
        <taxon>Thermoprotei</taxon>
        <taxon>Desulfurococcales</taxon>
        <taxon>Desulfurococcaceae</taxon>
        <taxon>Ignicoccus</taxon>
    </lineage>
</organism>
<protein>
    <recommendedName>
        <fullName evidence="2">Solute-binding protein family 5 domain-containing protein</fullName>
    </recommendedName>
</protein>
<dbReference type="Gene3D" id="3.40.190.10">
    <property type="entry name" value="Periplasmic binding protein-like II"/>
    <property type="match status" value="1"/>
</dbReference>
<dbReference type="GO" id="GO:1904680">
    <property type="term" value="F:peptide transmembrane transporter activity"/>
    <property type="evidence" value="ECO:0007669"/>
    <property type="project" value="TreeGrafter"/>
</dbReference>
<dbReference type="InterPro" id="IPR039424">
    <property type="entry name" value="SBP_5"/>
</dbReference>
<evidence type="ECO:0000256" key="1">
    <source>
        <dbReference type="ARBA" id="ARBA00022729"/>
    </source>
</evidence>
<name>A0A977KBR3_9CREN</name>
<dbReference type="InterPro" id="IPR030678">
    <property type="entry name" value="Peptide/Ni-bd"/>
</dbReference>
<dbReference type="AlphaFoldDB" id="A0A977KBR3"/>
<dbReference type="GO" id="GO:0042597">
    <property type="term" value="C:periplasmic space"/>
    <property type="evidence" value="ECO:0007669"/>
    <property type="project" value="UniProtKB-ARBA"/>
</dbReference>
<proteinExistence type="predicted"/>
<dbReference type="GO" id="GO:0043190">
    <property type="term" value="C:ATP-binding cassette (ABC) transporter complex"/>
    <property type="evidence" value="ECO:0007669"/>
    <property type="project" value="InterPro"/>
</dbReference>
<dbReference type="Proteomes" id="UP001063698">
    <property type="component" value="Chromosome"/>
</dbReference>
<dbReference type="PANTHER" id="PTHR30290:SF64">
    <property type="entry name" value="ABC TRANSPORTER PERIPLASMIC BINDING PROTEIN"/>
    <property type="match status" value="1"/>
</dbReference>
<evidence type="ECO:0000259" key="2">
    <source>
        <dbReference type="Pfam" id="PF00496"/>
    </source>
</evidence>